<feature type="region of interest" description="Disordered" evidence="1">
    <location>
        <begin position="123"/>
        <end position="157"/>
    </location>
</feature>
<feature type="compositionally biased region" description="Basic and acidic residues" evidence="1">
    <location>
        <begin position="132"/>
        <end position="151"/>
    </location>
</feature>
<accession>A0ABQ8KN37</accession>
<feature type="compositionally biased region" description="Polar residues" evidence="1">
    <location>
        <begin position="746"/>
        <end position="756"/>
    </location>
</feature>
<feature type="region of interest" description="Disordered" evidence="1">
    <location>
        <begin position="676"/>
        <end position="711"/>
    </location>
</feature>
<dbReference type="EMBL" id="JADCUA010000005">
    <property type="protein sequence ID" value="KAH9839726.1"/>
    <property type="molecule type" value="Genomic_DNA"/>
</dbReference>
<feature type="compositionally biased region" description="Basic and acidic residues" evidence="1">
    <location>
        <begin position="851"/>
        <end position="861"/>
    </location>
</feature>
<feature type="domain" description="G-patch" evidence="2">
    <location>
        <begin position="164"/>
        <end position="184"/>
    </location>
</feature>
<feature type="region of interest" description="Disordered" evidence="1">
    <location>
        <begin position="182"/>
        <end position="212"/>
    </location>
</feature>
<dbReference type="RefSeq" id="XP_047781376.1">
    <property type="nucleotide sequence ID" value="XM_047918681.1"/>
</dbReference>
<evidence type="ECO:0000313" key="3">
    <source>
        <dbReference type="EMBL" id="KAH9839726.1"/>
    </source>
</evidence>
<dbReference type="GeneID" id="71999413"/>
<sequence>MTSRLKRKLNDLGVDPSSSKANESFCLIGTPLPPLEKSKDTGEFVPLWKQEVRDEKGRRRLHGAFTGGFSAGYFNSVGSKEGWAPSTFVSSRSDRVKARAARPEDFMDEEDLAELQEGRKLVDEHEEMDFGGTERELKRRAGAEEAEKDDITTALEASLAPAPKDSVGARILKKMGWRLGQGVGPRLTHAQRRTELGPRAPKEEGEDEEAQKHLYPRRDTAVLIAPRKDNFHGLGYTPGMRLEEAVAQDEKAGPQIAAGFGLGALNDADEDDLDVYDIGRGTARGGRSRMAYDAMDEDDTRISMGSSSSKRDQGRQSHRVASTTVTQTFNDGRPVLKGFVLSDKPVAEDRWFPLPDVPPGWTPNPRRVWDQQKDKENAEQGTDGQIPRGNVAPKTHAEWKDSFMSADQRGSVLGETPLPSQPRSVFDYMSQKDRERLQNIKNAALDAPTTPSPAPPPPPPLHVPGQIEVPTLHPSIAKAALSGFKPFTADPVKQSRYTAFLNYQADRESLDGPSGLGIGPMPGQSAEEFNKELEDYAKSATVFKPLSGAMAGRFRSAVVLETGPTIVEGLHQPVAAPEPSAEEEQEEEDNDPLIGAIRMGMYGPLTREVKPWQPARLLCKRFGVKDPEVDMTGEAGAATADFAMPTAAAKEADAEMAQSYAGAAPESKFVSAGAITDGSETAAGGRRNGPRDLANVGLGEDEDQGRDTLTYERPAMDIFKAIFASDDEDSDEEDVADEEVKLESNGPASAPTNVTAVTEPVPSHLTLADSATPAYQPNVNGSTGVVVAEKVDLATFKPTFVPRGARDSRKEKSKNKDKKDKKKPKAALLTFDVDEDGLDANLGESPSSRPKAKDKARDGERKKKKRKERKEEDDDDSMWVEAPPPEALQGIPAEAIPPMPSRPPQDVEMRLPAEEANRASRNRKRAIDFM</sequence>
<dbReference type="PROSITE" id="PS50174">
    <property type="entry name" value="G_PATCH"/>
    <property type="match status" value="1"/>
</dbReference>
<dbReference type="InterPro" id="IPR000467">
    <property type="entry name" value="G_patch_dom"/>
</dbReference>
<organism evidence="3 4">
    <name type="scientific">Rhodofomes roseus</name>
    <dbReference type="NCBI Taxonomy" id="34475"/>
    <lineage>
        <taxon>Eukaryota</taxon>
        <taxon>Fungi</taxon>
        <taxon>Dikarya</taxon>
        <taxon>Basidiomycota</taxon>
        <taxon>Agaricomycotina</taxon>
        <taxon>Agaricomycetes</taxon>
        <taxon>Polyporales</taxon>
        <taxon>Rhodofomes</taxon>
    </lineage>
</organism>
<dbReference type="Pfam" id="PF07713">
    <property type="entry name" value="DUF1604"/>
    <property type="match status" value="1"/>
</dbReference>
<dbReference type="PANTHER" id="PTHR13384">
    <property type="entry name" value="G PATCH DOMAIN-CONTAINING PROTEIN 1"/>
    <property type="match status" value="1"/>
</dbReference>
<evidence type="ECO:0000259" key="2">
    <source>
        <dbReference type="PROSITE" id="PS50174"/>
    </source>
</evidence>
<feature type="region of interest" description="Disordered" evidence="1">
    <location>
        <begin position="725"/>
        <end position="756"/>
    </location>
</feature>
<keyword evidence="4" id="KW-1185">Reference proteome</keyword>
<gene>
    <name evidence="3" type="ORF">C8Q71DRAFT_460891</name>
</gene>
<dbReference type="Proteomes" id="UP000814176">
    <property type="component" value="Unassembled WGS sequence"/>
</dbReference>
<feature type="compositionally biased region" description="Acidic residues" evidence="1">
    <location>
        <begin position="725"/>
        <end position="737"/>
    </location>
</feature>
<feature type="compositionally biased region" description="Basic and acidic residues" evidence="1">
    <location>
        <begin position="367"/>
        <end position="378"/>
    </location>
</feature>
<feature type="region of interest" description="Disordered" evidence="1">
    <location>
        <begin position="354"/>
        <end position="392"/>
    </location>
</feature>
<evidence type="ECO:0000313" key="4">
    <source>
        <dbReference type="Proteomes" id="UP000814176"/>
    </source>
</evidence>
<dbReference type="Pfam" id="PF01585">
    <property type="entry name" value="G-patch"/>
    <property type="match status" value="1"/>
</dbReference>
<proteinExistence type="predicted"/>
<feature type="compositionally biased region" description="Basic and acidic residues" evidence="1">
    <location>
        <begin position="192"/>
        <end position="203"/>
    </location>
</feature>
<reference evidence="3 4" key="1">
    <citation type="journal article" date="2021" name="Environ. Microbiol.">
        <title>Gene family expansions and transcriptome signatures uncover fungal adaptations to wood decay.</title>
        <authorList>
            <person name="Hage H."/>
            <person name="Miyauchi S."/>
            <person name="Viragh M."/>
            <person name="Drula E."/>
            <person name="Min B."/>
            <person name="Chaduli D."/>
            <person name="Navarro D."/>
            <person name="Favel A."/>
            <person name="Norest M."/>
            <person name="Lesage-Meessen L."/>
            <person name="Balint B."/>
            <person name="Merenyi Z."/>
            <person name="de Eugenio L."/>
            <person name="Morin E."/>
            <person name="Martinez A.T."/>
            <person name="Baldrian P."/>
            <person name="Stursova M."/>
            <person name="Martinez M.J."/>
            <person name="Novotny C."/>
            <person name="Magnuson J.K."/>
            <person name="Spatafora J.W."/>
            <person name="Maurice S."/>
            <person name="Pangilinan J."/>
            <person name="Andreopoulos W."/>
            <person name="LaButti K."/>
            <person name="Hundley H."/>
            <person name="Na H."/>
            <person name="Kuo A."/>
            <person name="Barry K."/>
            <person name="Lipzen A."/>
            <person name="Henrissat B."/>
            <person name="Riley R."/>
            <person name="Ahrendt S."/>
            <person name="Nagy L.G."/>
            <person name="Grigoriev I.V."/>
            <person name="Martin F."/>
            <person name="Rosso M.N."/>
        </authorList>
    </citation>
    <scope>NUCLEOTIDE SEQUENCE [LARGE SCALE GENOMIC DNA]</scope>
    <source>
        <strain evidence="3 4">CIRM-BRFM 1785</strain>
    </source>
</reference>
<evidence type="ECO:0000256" key="1">
    <source>
        <dbReference type="SAM" id="MobiDB-lite"/>
    </source>
</evidence>
<feature type="region of interest" description="Disordered" evidence="1">
    <location>
        <begin position="297"/>
        <end position="323"/>
    </location>
</feature>
<dbReference type="Pfam" id="PF26093">
    <property type="entry name" value="HTH_TGH"/>
    <property type="match status" value="1"/>
</dbReference>
<feature type="region of interest" description="Disordered" evidence="1">
    <location>
        <begin position="1"/>
        <end position="25"/>
    </location>
</feature>
<dbReference type="InterPro" id="IPR011666">
    <property type="entry name" value="DUF1604"/>
</dbReference>
<name>A0ABQ8KN37_9APHY</name>
<comment type="caution">
    <text evidence="3">The sequence shown here is derived from an EMBL/GenBank/DDBJ whole genome shotgun (WGS) entry which is preliminary data.</text>
</comment>
<feature type="compositionally biased region" description="Basic residues" evidence="1">
    <location>
        <begin position="811"/>
        <end position="825"/>
    </location>
</feature>
<feature type="compositionally biased region" description="Basic and acidic residues" evidence="1">
    <location>
        <begin position="905"/>
        <end position="918"/>
    </location>
</feature>
<dbReference type="PANTHER" id="PTHR13384:SF19">
    <property type="entry name" value="G PATCH DOMAIN-CONTAINING PROTEIN 1"/>
    <property type="match status" value="1"/>
</dbReference>
<feature type="region of interest" description="Disordered" evidence="1">
    <location>
        <begin position="796"/>
        <end position="930"/>
    </location>
</feature>
<protein>
    <recommendedName>
        <fullName evidence="2">G-patch domain-containing protein</fullName>
    </recommendedName>
</protein>